<evidence type="ECO:0000313" key="7">
    <source>
        <dbReference type="EMBL" id="KTC95461.1"/>
    </source>
</evidence>
<dbReference type="FunFam" id="3.40.50.300:FF:000398">
    <property type="entry name" value="Type IV pilus assembly ATPase PilB"/>
    <property type="match status" value="1"/>
</dbReference>
<dbReference type="InterPro" id="IPR027417">
    <property type="entry name" value="P-loop_NTPase"/>
</dbReference>
<organism evidence="7 9">
    <name type="scientific">Legionella feeleii</name>
    <dbReference type="NCBI Taxonomy" id="453"/>
    <lineage>
        <taxon>Bacteria</taxon>
        <taxon>Pseudomonadati</taxon>
        <taxon>Pseudomonadota</taxon>
        <taxon>Gammaproteobacteria</taxon>
        <taxon>Legionellales</taxon>
        <taxon>Legionellaceae</taxon>
        <taxon>Legionella</taxon>
    </lineage>
</organism>
<dbReference type="PANTHER" id="PTHR30258">
    <property type="entry name" value="TYPE II SECRETION SYSTEM PROTEIN GSPE-RELATED"/>
    <property type="match status" value="1"/>
</dbReference>
<keyword evidence="3" id="KW-0963">Cytoplasm</keyword>
<feature type="domain" description="Bacterial type II secretion system protein E" evidence="6">
    <location>
        <begin position="376"/>
        <end position="390"/>
    </location>
</feature>
<keyword evidence="9" id="KW-1185">Reference proteome</keyword>
<keyword evidence="4" id="KW-0547">Nucleotide-binding</keyword>
<evidence type="ECO:0000256" key="5">
    <source>
        <dbReference type="ARBA" id="ARBA00022840"/>
    </source>
</evidence>
<proteinExistence type="inferred from homology"/>
<gene>
    <name evidence="7" type="primary">pilB</name>
    <name evidence="8" type="synonym">xpsE</name>
    <name evidence="7" type="ORF">Lfee_3126</name>
    <name evidence="8" type="ORF">NCTC12022_00760</name>
</gene>
<reference evidence="8 10" key="2">
    <citation type="submission" date="2018-06" db="EMBL/GenBank/DDBJ databases">
        <authorList>
            <consortium name="Pathogen Informatics"/>
            <person name="Doyle S."/>
        </authorList>
    </citation>
    <scope>NUCLEOTIDE SEQUENCE [LARGE SCALE GENOMIC DNA]</scope>
    <source>
        <strain evidence="8 10">NCTC12022</strain>
    </source>
</reference>
<dbReference type="Gene3D" id="3.30.300.160">
    <property type="entry name" value="Type II secretion system, protein E, N-terminal domain"/>
    <property type="match status" value="1"/>
</dbReference>
<dbReference type="GO" id="GO:0005737">
    <property type="term" value="C:cytoplasm"/>
    <property type="evidence" value="ECO:0007669"/>
    <property type="project" value="UniProtKB-SubCell"/>
</dbReference>
<evidence type="ECO:0000256" key="4">
    <source>
        <dbReference type="ARBA" id="ARBA00022741"/>
    </source>
</evidence>
<dbReference type="InterPro" id="IPR037257">
    <property type="entry name" value="T2SS_E_N_sf"/>
</dbReference>
<evidence type="ECO:0000313" key="9">
    <source>
        <dbReference type="Proteomes" id="UP000054698"/>
    </source>
</evidence>
<keyword evidence="5" id="KW-0067">ATP-binding</keyword>
<evidence type="ECO:0000313" key="8">
    <source>
        <dbReference type="EMBL" id="SPX60044.1"/>
    </source>
</evidence>
<dbReference type="InterPro" id="IPR013374">
    <property type="entry name" value="ATPase_typ4_pilus-assembl_PilB"/>
</dbReference>
<dbReference type="CDD" id="cd01129">
    <property type="entry name" value="PulE-GspE-like"/>
    <property type="match status" value="1"/>
</dbReference>
<dbReference type="SUPFAM" id="SSF52540">
    <property type="entry name" value="P-loop containing nucleoside triphosphate hydrolases"/>
    <property type="match status" value="1"/>
</dbReference>
<dbReference type="GO" id="GO:0005524">
    <property type="term" value="F:ATP binding"/>
    <property type="evidence" value="ECO:0007669"/>
    <property type="project" value="UniProtKB-KW"/>
</dbReference>
<dbReference type="FunFam" id="3.30.450.90:FF:000001">
    <property type="entry name" value="Type II secretion system ATPase GspE"/>
    <property type="match status" value="1"/>
</dbReference>
<dbReference type="EMBL" id="UASS01000005">
    <property type="protein sequence ID" value="SPX60044.1"/>
    <property type="molecule type" value="Genomic_DNA"/>
</dbReference>
<dbReference type="GO" id="GO:0016887">
    <property type="term" value="F:ATP hydrolysis activity"/>
    <property type="evidence" value="ECO:0007669"/>
    <property type="project" value="InterPro"/>
</dbReference>
<dbReference type="AlphaFoldDB" id="A0A0W0TJV3"/>
<dbReference type="Gene3D" id="3.40.50.300">
    <property type="entry name" value="P-loop containing nucleotide triphosphate hydrolases"/>
    <property type="match status" value="1"/>
</dbReference>
<evidence type="ECO:0000256" key="2">
    <source>
        <dbReference type="ARBA" id="ARBA00006611"/>
    </source>
</evidence>
<dbReference type="GO" id="GO:0009297">
    <property type="term" value="P:pilus assembly"/>
    <property type="evidence" value="ECO:0007669"/>
    <property type="project" value="InterPro"/>
</dbReference>
<dbReference type="PANTHER" id="PTHR30258:SF1">
    <property type="entry name" value="PROTEIN TRANSPORT PROTEIN HOFB HOMOLOG"/>
    <property type="match status" value="1"/>
</dbReference>
<dbReference type="RefSeq" id="WP_058447917.1">
    <property type="nucleotide sequence ID" value="NZ_CAAAHT010000005.1"/>
</dbReference>
<evidence type="ECO:0000256" key="1">
    <source>
        <dbReference type="ARBA" id="ARBA00004496"/>
    </source>
</evidence>
<dbReference type="OrthoDB" id="9804785at2"/>
<sequence length="560" mass="62863">MEKTIKPQEQLQGIAQLLVQNKLITTEKALEYQEIAFKNQQTLLQYLIGGQLFCAQKLAQAIAEHYSVPLIDLDSIDINSISHTLINEHLIRRHHIVPLFIRSNRLFLATDDPGKPFLLKEIQFHTELPVSIVVVESDKLGKLINNILSGKEKQHAPIGLTYLENYENPEEIAPAIQFVNHCLQDAITKRASDIHFEPYEHKYRIRYRRDGLLFEAISPPLSLTNQITSRIKVMANLDISERRVPQDGHFKMNISHSRTIDCRVNTCPTIHGEKIVIRILEQALPQLGIDALGFNTVQKKQFLNAITQPQGLILVTGPTGSGKTISLYSALALLNSEERNISTVEDPVEIKIPGINQVNINTKAGLTFPTILRAFLRQDPDVIMVGEIRDLETAEIAIKAAQTGHLVLSTLHTNSAAETLNRLLNMGILPFNIVSTTRLLVAQRLVRRLCLYCKLLRNDIPPDDLIKLGFHKGELYTLQLYKSGSCKQCINGYYGQIALFELLPMTQTITELIMAGGNSMGILQQAQREGMVTIYQSGLEKIKQGLTTIEEVQRVALSNV</sequence>
<evidence type="ECO:0000313" key="10">
    <source>
        <dbReference type="Proteomes" id="UP000251942"/>
    </source>
</evidence>
<dbReference type="Proteomes" id="UP000054698">
    <property type="component" value="Unassembled WGS sequence"/>
</dbReference>
<dbReference type="STRING" id="453.Lfee_3126"/>
<dbReference type="GO" id="GO:0005886">
    <property type="term" value="C:plasma membrane"/>
    <property type="evidence" value="ECO:0007669"/>
    <property type="project" value="TreeGrafter"/>
</dbReference>
<dbReference type="InterPro" id="IPR001482">
    <property type="entry name" value="T2SS/T4SS_dom"/>
</dbReference>
<name>A0A0W0TJV3_9GAMM</name>
<dbReference type="EMBL" id="LNYB01000085">
    <property type="protein sequence ID" value="KTC95461.1"/>
    <property type="molecule type" value="Genomic_DNA"/>
</dbReference>
<evidence type="ECO:0000259" key="6">
    <source>
        <dbReference type="PROSITE" id="PS00662"/>
    </source>
</evidence>
<protein>
    <submittedName>
        <fullName evidence="7 8">Pilus assembly protein PilB</fullName>
    </submittedName>
</protein>
<dbReference type="InterPro" id="IPR007831">
    <property type="entry name" value="T2SS_GspE_N"/>
</dbReference>
<dbReference type="PATRIC" id="fig|453.4.peg.3407"/>
<dbReference type="Proteomes" id="UP000251942">
    <property type="component" value="Unassembled WGS sequence"/>
</dbReference>
<comment type="similarity">
    <text evidence="2">Belongs to the GSP E family.</text>
</comment>
<dbReference type="PROSITE" id="PS00662">
    <property type="entry name" value="T2SP_E"/>
    <property type="match status" value="1"/>
</dbReference>
<dbReference type="Pfam" id="PF05157">
    <property type="entry name" value="MshEN"/>
    <property type="match status" value="1"/>
</dbReference>
<dbReference type="Gene3D" id="3.30.450.90">
    <property type="match status" value="1"/>
</dbReference>
<comment type="subcellular location">
    <subcellularLocation>
        <location evidence="1">Cytoplasm</location>
    </subcellularLocation>
</comment>
<accession>A0A0W0TJV3</accession>
<dbReference type="NCBIfam" id="TIGR02538">
    <property type="entry name" value="type_IV_pilB"/>
    <property type="match status" value="1"/>
</dbReference>
<evidence type="ECO:0000256" key="3">
    <source>
        <dbReference type="ARBA" id="ARBA00022490"/>
    </source>
</evidence>
<reference evidence="7 9" key="1">
    <citation type="submission" date="2015-11" db="EMBL/GenBank/DDBJ databases">
        <title>Genomic analysis of 38 Legionella species identifies large and diverse effector repertoires.</title>
        <authorList>
            <person name="Burstein D."/>
            <person name="Amaro F."/>
            <person name="Zusman T."/>
            <person name="Lifshitz Z."/>
            <person name="Cohen O."/>
            <person name="Gilbert J.A."/>
            <person name="Pupko T."/>
            <person name="Shuman H.A."/>
            <person name="Segal G."/>
        </authorList>
    </citation>
    <scope>NUCLEOTIDE SEQUENCE [LARGE SCALE GENOMIC DNA]</scope>
    <source>
        <strain evidence="7 9">WO-44C</strain>
    </source>
</reference>
<dbReference type="SUPFAM" id="SSF160246">
    <property type="entry name" value="EspE N-terminal domain-like"/>
    <property type="match status" value="1"/>
</dbReference>
<dbReference type="Pfam" id="PF00437">
    <property type="entry name" value="T2SSE"/>
    <property type="match status" value="1"/>
</dbReference>